<dbReference type="Proteomes" id="UP000887566">
    <property type="component" value="Unplaced"/>
</dbReference>
<sequence>MSENDDNYDYAADEEEEERVLFFPLIPVKVVDYAAAAACDVLKQPPARLSSRIKYKQLLNKWTQSRSVDEAPASIETAVSVREAVCVKRREDGGRRRHREAGAAAYYLG</sequence>
<evidence type="ECO:0000313" key="1">
    <source>
        <dbReference type="Proteomes" id="UP000887566"/>
    </source>
</evidence>
<protein>
    <submittedName>
        <fullName evidence="2">Uncharacterized protein</fullName>
    </submittedName>
</protein>
<keyword evidence="1" id="KW-1185">Reference proteome</keyword>
<reference evidence="2" key="1">
    <citation type="submission" date="2022-11" db="UniProtKB">
        <authorList>
            <consortium name="WormBaseParasite"/>
        </authorList>
    </citation>
    <scope>IDENTIFICATION</scope>
</reference>
<dbReference type="WBParaSite" id="PSAMB.scaffold982size37682.g10268.t1">
    <property type="protein sequence ID" value="PSAMB.scaffold982size37682.g10268.t1"/>
    <property type="gene ID" value="PSAMB.scaffold982size37682.g10268"/>
</dbReference>
<accession>A0A914XV21</accession>
<proteinExistence type="predicted"/>
<evidence type="ECO:0000313" key="2">
    <source>
        <dbReference type="WBParaSite" id="PSAMB.scaffold982size37682.g10268.t1"/>
    </source>
</evidence>
<organism evidence="1 2">
    <name type="scientific">Plectus sambesii</name>
    <dbReference type="NCBI Taxonomy" id="2011161"/>
    <lineage>
        <taxon>Eukaryota</taxon>
        <taxon>Metazoa</taxon>
        <taxon>Ecdysozoa</taxon>
        <taxon>Nematoda</taxon>
        <taxon>Chromadorea</taxon>
        <taxon>Plectida</taxon>
        <taxon>Plectina</taxon>
        <taxon>Plectoidea</taxon>
        <taxon>Plectidae</taxon>
        <taxon>Plectus</taxon>
    </lineage>
</organism>
<name>A0A914XV21_9BILA</name>
<dbReference type="AlphaFoldDB" id="A0A914XV21"/>